<gene>
    <name evidence="3" type="ORF">HKK74_35865</name>
</gene>
<dbReference type="Pfam" id="PF01546">
    <property type="entry name" value="Peptidase_M20"/>
    <property type="match status" value="1"/>
</dbReference>
<keyword evidence="4" id="KW-1185">Reference proteome</keyword>
<dbReference type="SUPFAM" id="SSF55031">
    <property type="entry name" value="Bacterial exopeptidase dimerisation domain"/>
    <property type="match status" value="1"/>
</dbReference>
<feature type="region of interest" description="Disordered" evidence="1">
    <location>
        <begin position="1"/>
        <end position="50"/>
    </location>
</feature>
<dbReference type="SUPFAM" id="SSF53187">
    <property type="entry name" value="Zn-dependent exopeptidases"/>
    <property type="match status" value="1"/>
</dbReference>
<dbReference type="InterPro" id="IPR052030">
    <property type="entry name" value="Peptidase_M20/M20A_hydrolases"/>
</dbReference>
<dbReference type="InterPro" id="IPR011650">
    <property type="entry name" value="Peptidase_M20_dimer"/>
</dbReference>
<evidence type="ECO:0000256" key="1">
    <source>
        <dbReference type="SAM" id="MobiDB-lite"/>
    </source>
</evidence>
<organism evidence="3 4">
    <name type="scientific">Actinomadura alba</name>
    <dbReference type="NCBI Taxonomy" id="406431"/>
    <lineage>
        <taxon>Bacteria</taxon>
        <taxon>Bacillati</taxon>
        <taxon>Actinomycetota</taxon>
        <taxon>Actinomycetes</taxon>
        <taxon>Streptosporangiales</taxon>
        <taxon>Thermomonosporaceae</taxon>
        <taxon>Actinomadura</taxon>
    </lineage>
</organism>
<proteinExistence type="predicted"/>
<dbReference type="InterPro" id="IPR002933">
    <property type="entry name" value="Peptidase_M20"/>
</dbReference>
<protein>
    <submittedName>
        <fullName evidence="3">Amidohydrolase</fullName>
    </submittedName>
</protein>
<evidence type="ECO:0000313" key="4">
    <source>
        <dbReference type="Proteomes" id="UP000805614"/>
    </source>
</evidence>
<feature type="compositionally biased region" description="Polar residues" evidence="1">
    <location>
        <begin position="1"/>
        <end position="23"/>
    </location>
</feature>
<dbReference type="NCBIfam" id="TIGR01891">
    <property type="entry name" value="amidohydrolases"/>
    <property type="match status" value="1"/>
</dbReference>
<reference evidence="3 4" key="1">
    <citation type="submission" date="2020-06" db="EMBL/GenBank/DDBJ databases">
        <title>Actinomadura xiongansis sp. nov., isolated from soil of Baiyangdian.</title>
        <authorList>
            <person name="Zhang X."/>
        </authorList>
    </citation>
    <scope>NUCLEOTIDE SEQUENCE [LARGE SCALE GENOMIC DNA]</scope>
    <source>
        <strain evidence="3 4">HBUM206468</strain>
    </source>
</reference>
<dbReference type="Proteomes" id="UP000805614">
    <property type="component" value="Unassembled WGS sequence"/>
</dbReference>
<dbReference type="PANTHER" id="PTHR30575">
    <property type="entry name" value="PEPTIDASE M20"/>
    <property type="match status" value="1"/>
</dbReference>
<comment type="caution">
    <text evidence="3">The sequence shown here is derived from an EMBL/GenBank/DDBJ whole genome shotgun (WGS) entry which is preliminary data.</text>
</comment>
<feature type="domain" description="Peptidase M20 dimerisation" evidence="2">
    <location>
        <begin position="251"/>
        <end position="343"/>
    </location>
</feature>
<dbReference type="Gene3D" id="3.30.70.360">
    <property type="match status" value="1"/>
</dbReference>
<evidence type="ECO:0000313" key="3">
    <source>
        <dbReference type="EMBL" id="MBC6470829.1"/>
    </source>
</evidence>
<sequence>MPSSVTKVVTPNLSPSSVTTGSFQARPWSKRLGDRWTQPADQGDPVTRPGGGVLAAALPGYTRREERTAEGTAIPRGNPGRPTFRPAKKRACAAVAARRDDVVRLSRAIHAEPELGFEEHNAARWLGDLLADAGFAVTAGPCDLPTALIAATGGGPFVVDVFAEYDALPGIGHACGHNLIAAGAVATALALAPAADDLGLTVRVVGAPAEETGGGKVLLMERGALRDTRLALMAHPGPYDCVTPCFVAAGGLEVRYDGREAHAALNPFDGINAADGMHLAQTAIALLRQHLRPGEFVHGVVTEAGSAPNVIPSVARATYGLRAPDLPALAELTARVTACFEAGALATGARLGLTPDAVSYAELRSDPALAESFRDNAPAMWAEPADAPSRVFGSTDFGDVSHVVPALHPVFGIGASVANHHPGFAAAAATPHAEEAMLATARSLAWTVIDHAGRRSLG</sequence>
<name>A0ABR7M192_9ACTN</name>
<dbReference type="EMBL" id="JABVEC010000049">
    <property type="protein sequence ID" value="MBC6470829.1"/>
    <property type="molecule type" value="Genomic_DNA"/>
</dbReference>
<dbReference type="Gene3D" id="3.40.630.10">
    <property type="entry name" value="Zn peptidases"/>
    <property type="match status" value="1"/>
</dbReference>
<feature type="region of interest" description="Disordered" evidence="1">
    <location>
        <begin position="62"/>
        <end position="87"/>
    </location>
</feature>
<accession>A0ABR7M192</accession>
<evidence type="ECO:0000259" key="2">
    <source>
        <dbReference type="Pfam" id="PF07687"/>
    </source>
</evidence>
<dbReference type="InterPro" id="IPR036264">
    <property type="entry name" value="Bact_exopeptidase_dim_dom"/>
</dbReference>
<dbReference type="InterPro" id="IPR017439">
    <property type="entry name" value="Amidohydrolase"/>
</dbReference>
<dbReference type="PANTHER" id="PTHR30575:SF0">
    <property type="entry name" value="XAA-ARG DIPEPTIDASE"/>
    <property type="match status" value="1"/>
</dbReference>
<dbReference type="Pfam" id="PF07687">
    <property type="entry name" value="M20_dimer"/>
    <property type="match status" value="1"/>
</dbReference>